<name>A0A1H7HPY0_STRJI</name>
<dbReference type="PROSITE" id="PS50980">
    <property type="entry name" value="COA_CT_NTER"/>
    <property type="match status" value="1"/>
</dbReference>
<keyword evidence="12" id="KW-0276">Fatty acid metabolism</keyword>
<evidence type="ECO:0000256" key="6">
    <source>
        <dbReference type="ARBA" id="ARBA00011883"/>
    </source>
</evidence>
<dbReference type="Pfam" id="PF03255">
    <property type="entry name" value="ACCA"/>
    <property type="match status" value="1"/>
</dbReference>
<dbReference type="AlphaFoldDB" id="A0A1H7HPY0"/>
<keyword evidence="11" id="KW-0863">Zinc-finger</keyword>
<comment type="cofactor">
    <cofactor evidence="1">
        <name>Zn(2+)</name>
        <dbReference type="ChEBI" id="CHEBI:29105"/>
    </cofactor>
</comment>
<evidence type="ECO:0000256" key="15">
    <source>
        <dbReference type="ARBA" id="ARBA00023160"/>
    </source>
</evidence>
<evidence type="ECO:0000256" key="18">
    <source>
        <dbReference type="SAM" id="MobiDB-lite"/>
    </source>
</evidence>
<proteinExistence type="inferred from homology"/>
<dbReference type="eggNOG" id="COG0825">
    <property type="taxonomic scope" value="Bacteria"/>
</dbReference>
<dbReference type="InterPro" id="IPR011763">
    <property type="entry name" value="COA_CT_C"/>
</dbReference>
<dbReference type="Gene3D" id="3.90.226.10">
    <property type="entry name" value="2-enoyl-CoA Hydratase, Chain A, domain 1"/>
    <property type="match status" value="2"/>
</dbReference>
<protein>
    <recommendedName>
        <fullName evidence="7">Acetyl-coenzyme A carboxylase carboxyl transferase subunits beta/alpha</fullName>
        <ecNumber evidence="6">2.1.3.15</ecNumber>
    </recommendedName>
</protein>
<evidence type="ECO:0000256" key="1">
    <source>
        <dbReference type="ARBA" id="ARBA00001947"/>
    </source>
</evidence>
<dbReference type="PROSITE" id="PS50989">
    <property type="entry name" value="COA_CT_CTER"/>
    <property type="match status" value="1"/>
</dbReference>
<dbReference type="RefSeq" id="WP_082015378.1">
    <property type="nucleotide sequence ID" value="NZ_BBPN01000033.1"/>
</dbReference>
<keyword evidence="15" id="KW-0275">Fatty acid biosynthesis</keyword>
<evidence type="ECO:0000256" key="7">
    <source>
        <dbReference type="ARBA" id="ARBA00018312"/>
    </source>
</evidence>
<feature type="domain" description="CoA carboxyltransferase N-terminal" evidence="19">
    <location>
        <begin position="1"/>
        <end position="238"/>
    </location>
</feature>
<dbReference type="EMBL" id="FOAZ01000002">
    <property type="protein sequence ID" value="SEK51552.1"/>
    <property type="molecule type" value="Genomic_DNA"/>
</dbReference>
<keyword evidence="10" id="KW-0547">Nucleotide-binding</keyword>
<evidence type="ECO:0000256" key="14">
    <source>
        <dbReference type="ARBA" id="ARBA00023098"/>
    </source>
</evidence>
<gene>
    <name evidence="21" type="ORF">SAMN05414137_102277</name>
</gene>
<dbReference type="GO" id="GO:0008270">
    <property type="term" value="F:zinc ion binding"/>
    <property type="evidence" value="ECO:0007669"/>
    <property type="project" value="UniProtKB-KW"/>
</dbReference>
<evidence type="ECO:0000256" key="3">
    <source>
        <dbReference type="ARBA" id="ARBA00006276"/>
    </source>
</evidence>
<evidence type="ECO:0000256" key="12">
    <source>
        <dbReference type="ARBA" id="ARBA00022832"/>
    </source>
</evidence>
<evidence type="ECO:0000256" key="4">
    <source>
        <dbReference type="ARBA" id="ARBA00010284"/>
    </source>
</evidence>
<feature type="region of interest" description="Disordered" evidence="18">
    <location>
        <begin position="552"/>
        <end position="584"/>
    </location>
</feature>
<comment type="similarity">
    <text evidence="3">In the C-terminal section; belongs to the AccA family.</text>
</comment>
<evidence type="ECO:0000256" key="2">
    <source>
        <dbReference type="ARBA" id="ARBA00004496"/>
    </source>
</evidence>
<keyword evidence="11" id="KW-0479">Metal-binding</keyword>
<dbReference type="PRINTS" id="PR01070">
    <property type="entry name" value="ACCCTRFRASEB"/>
</dbReference>
<dbReference type="GO" id="GO:0005524">
    <property type="term" value="F:ATP binding"/>
    <property type="evidence" value="ECO:0007669"/>
    <property type="project" value="UniProtKB-KW"/>
</dbReference>
<reference evidence="22" key="1">
    <citation type="submission" date="2016-10" db="EMBL/GenBank/DDBJ databases">
        <authorList>
            <person name="Varghese N."/>
        </authorList>
    </citation>
    <scope>NUCLEOTIDE SEQUENCE [LARGE SCALE GENOMIC DNA]</scope>
    <source>
        <strain evidence="22">DSM 45096 / BCRC 16803 / CGMCC 4.1857 / CIP 109030 / JCM 12277 / KCTC 19219 / NBRC 100920 / 33214</strain>
    </source>
</reference>
<feature type="compositionally biased region" description="Low complexity" evidence="18">
    <location>
        <begin position="258"/>
        <end position="282"/>
    </location>
</feature>
<evidence type="ECO:0000313" key="22">
    <source>
        <dbReference type="Proteomes" id="UP000183015"/>
    </source>
</evidence>
<dbReference type="eggNOG" id="COG0777">
    <property type="taxonomic scope" value="Bacteria"/>
</dbReference>
<dbReference type="Pfam" id="PF01039">
    <property type="entry name" value="Carboxyl_trans"/>
    <property type="match status" value="1"/>
</dbReference>
<evidence type="ECO:0000256" key="13">
    <source>
        <dbReference type="ARBA" id="ARBA00022840"/>
    </source>
</evidence>
<comment type="function">
    <text evidence="16">Component of the acetyl coenzyme A carboxylase (ACC) complex. Biotin carboxylase (BC) catalyzes the carboxylation of biotin on its carrier protein (BCCP) and then the CO(2) group is transferred by the transcarboxylase to acetyl-CoA to form malonyl-CoA.</text>
</comment>
<keyword evidence="22" id="KW-1185">Reference proteome</keyword>
<evidence type="ECO:0000256" key="17">
    <source>
        <dbReference type="ARBA" id="ARBA00049152"/>
    </source>
</evidence>
<evidence type="ECO:0000256" key="5">
    <source>
        <dbReference type="ARBA" id="ARBA00011664"/>
    </source>
</evidence>
<dbReference type="InterPro" id="IPR000438">
    <property type="entry name" value="Acetyl_CoA_COase_Trfase_b_su"/>
</dbReference>
<feature type="domain" description="CoA carboxyltransferase C-terminal" evidence="20">
    <location>
        <begin position="290"/>
        <end position="535"/>
    </location>
</feature>
<dbReference type="InterPro" id="IPR034733">
    <property type="entry name" value="AcCoA_carboxyl_beta"/>
</dbReference>
<dbReference type="InterPro" id="IPR001095">
    <property type="entry name" value="Acetyl_CoA_COase_a_su"/>
</dbReference>
<feature type="compositionally biased region" description="Low complexity" evidence="18">
    <location>
        <begin position="231"/>
        <end position="249"/>
    </location>
</feature>
<evidence type="ECO:0000259" key="20">
    <source>
        <dbReference type="PROSITE" id="PS50989"/>
    </source>
</evidence>
<dbReference type="Proteomes" id="UP000183015">
    <property type="component" value="Unassembled WGS sequence"/>
</dbReference>
<comment type="subcellular location">
    <subcellularLocation>
        <location evidence="2">Cytoplasm</location>
    </subcellularLocation>
</comment>
<dbReference type="STRING" id="235985.SAMN05414137_102277"/>
<dbReference type="GO" id="GO:0009317">
    <property type="term" value="C:acetyl-CoA carboxylase complex"/>
    <property type="evidence" value="ECO:0007669"/>
    <property type="project" value="InterPro"/>
</dbReference>
<evidence type="ECO:0000256" key="16">
    <source>
        <dbReference type="ARBA" id="ARBA00025280"/>
    </source>
</evidence>
<dbReference type="GO" id="GO:0003989">
    <property type="term" value="F:acetyl-CoA carboxylase activity"/>
    <property type="evidence" value="ECO:0007669"/>
    <property type="project" value="InterPro"/>
</dbReference>
<keyword evidence="13" id="KW-0067">ATP-binding</keyword>
<organism evidence="21 22">
    <name type="scientific">Streptacidiphilus jiangxiensis</name>
    <dbReference type="NCBI Taxonomy" id="235985"/>
    <lineage>
        <taxon>Bacteria</taxon>
        <taxon>Bacillati</taxon>
        <taxon>Actinomycetota</taxon>
        <taxon>Actinomycetes</taxon>
        <taxon>Kitasatosporales</taxon>
        <taxon>Streptomycetaceae</taxon>
        <taxon>Streptacidiphilus</taxon>
    </lineage>
</organism>
<dbReference type="GO" id="GO:2001295">
    <property type="term" value="P:malonyl-CoA biosynthetic process"/>
    <property type="evidence" value="ECO:0007669"/>
    <property type="project" value="TreeGrafter"/>
</dbReference>
<evidence type="ECO:0000256" key="9">
    <source>
        <dbReference type="ARBA" id="ARBA00022679"/>
    </source>
</evidence>
<dbReference type="PANTHER" id="PTHR42995:SF5">
    <property type="entry name" value="ACETYL-COENZYME A CARBOXYLASE CARBOXYL TRANSFERASE SUBUNIT BETA, CHLOROPLASTIC"/>
    <property type="match status" value="1"/>
</dbReference>
<comment type="subunit">
    <text evidence="5">Acetyl-CoA carboxylase is a heterotetramer composed of biotin carboxyl carrier protein (AccB), biotin carboxylase (AccC) and two subunits of ACCase subunit beta/alpha.</text>
</comment>
<evidence type="ECO:0000313" key="21">
    <source>
        <dbReference type="EMBL" id="SEK51552.1"/>
    </source>
</evidence>
<dbReference type="InterPro" id="IPR029045">
    <property type="entry name" value="ClpP/crotonase-like_dom_sf"/>
</dbReference>
<sequence>MTTGRTALRFAHQLLDPGSWTSWDTPPRGNPTDGPYADALARARERSGGADESVLTGEGRVDGHRIALVVGEFGFLAGSVGVAAADRLLQAVRRATAERLPLLACPATGGTRMQEGTPAFVGMVPIVAALAAHKAAGLPYLVHLRHPCTGGVLASWGSLGQLTTAEPGALIGFLGPRVYEALYGQEFPPGVQQAEHLERLGTIDAVLPTDAVRARVADILTILAPQPTTMGPRAAAAPAGPASGPVDAPNASPAADRPPTATGPAAETASPPASSPVAGQAPSVGGPAGLVAAPAEAGDVWRSVQVTRAGGRPGLADVLGAAEAVVRMSGTQAGERDEALTVALARFGERACVVVGHDRAAAARQGQDVGPGGLRAARRGMRLAAEWGLPLLTVIDTAGARLSREAEEGALAGEIARCLQELTTLPVPTLSVLLGQGTGGAALALLPADRVLATEHAWLTPLPPEGASVILHRTTDRAAELARAQRIGAADLLRDGTVDRIIPEPPATAATAATATNADALVESVVAAVRAELAALPPVLGVHPAQLARRRGGRGSAFARPDAAVTSTEQQADGEGEDDRARHQ</sequence>
<accession>A0A1H7HPY0</accession>
<keyword evidence="14" id="KW-0443">Lipid metabolism</keyword>
<evidence type="ECO:0000256" key="8">
    <source>
        <dbReference type="ARBA" id="ARBA00022516"/>
    </source>
</evidence>
<keyword evidence="8" id="KW-0444">Lipid biosynthesis</keyword>
<dbReference type="SUPFAM" id="SSF52096">
    <property type="entry name" value="ClpP/crotonase"/>
    <property type="match status" value="2"/>
</dbReference>
<dbReference type="PANTHER" id="PTHR42995">
    <property type="entry name" value="ACETYL-COENZYME A CARBOXYLASE CARBOXYL TRANSFERASE SUBUNIT BETA, CHLOROPLASTIC"/>
    <property type="match status" value="1"/>
</dbReference>
<feature type="region of interest" description="Disordered" evidence="18">
    <location>
        <begin position="228"/>
        <end position="282"/>
    </location>
</feature>
<evidence type="ECO:0000256" key="10">
    <source>
        <dbReference type="ARBA" id="ARBA00022741"/>
    </source>
</evidence>
<evidence type="ECO:0000259" key="19">
    <source>
        <dbReference type="PROSITE" id="PS50980"/>
    </source>
</evidence>
<keyword evidence="11" id="KW-0862">Zinc</keyword>
<evidence type="ECO:0000256" key="11">
    <source>
        <dbReference type="ARBA" id="ARBA00022771"/>
    </source>
</evidence>
<dbReference type="InterPro" id="IPR011762">
    <property type="entry name" value="COA_CT_N"/>
</dbReference>
<dbReference type="EC" id="2.1.3.15" evidence="6"/>
<dbReference type="GO" id="GO:0016743">
    <property type="term" value="F:carboxyl- or carbamoyltransferase activity"/>
    <property type="evidence" value="ECO:0007669"/>
    <property type="project" value="InterPro"/>
</dbReference>
<comment type="catalytic activity">
    <reaction evidence="17">
        <text>N(6)-carboxybiotinyl-L-lysyl-[protein] + acetyl-CoA = N(6)-biotinyl-L-lysyl-[protein] + malonyl-CoA</text>
        <dbReference type="Rhea" id="RHEA:54728"/>
        <dbReference type="Rhea" id="RHEA-COMP:10505"/>
        <dbReference type="Rhea" id="RHEA-COMP:10506"/>
        <dbReference type="ChEBI" id="CHEBI:57288"/>
        <dbReference type="ChEBI" id="CHEBI:57384"/>
        <dbReference type="ChEBI" id="CHEBI:83144"/>
        <dbReference type="ChEBI" id="CHEBI:83145"/>
        <dbReference type="EC" id="2.1.3.15"/>
    </reaction>
</comment>
<comment type="similarity">
    <text evidence="4">In the N-terminal section; belongs to the AccD/PCCB family.</text>
</comment>
<dbReference type="GO" id="GO:0006633">
    <property type="term" value="P:fatty acid biosynthetic process"/>
    <property type="evidence" value="ECO:0007669"/>
    <property type="project" value="UniProtKB-KW"/>
</dbReference>
<keyword evidence="9 21" id="KW-0808">Transferase</keyword>